<proteinExistence type="predicted"/>
<sequence length="29" mass="3117">MNSAEAIALGISALLGVMTLTEVKRRKEN</sequence>
<organism evidence="2 3">
    <name type="scientific">Lactococcus lactis subsp. lactis</name>
    <name type="common">Streptococcus lactis</name>
    <dbReference type="NCBI Taxonomy" id="1360"/>
    <lineage>
        <taxon>Bacteria</taxon>
        <taxon>Bacillati</taxon>
        <taxon>Bacillota</taxon>
        <taxon>Bacilli</taxon>
        <taxon>Lactobacillales</taxon>
        <taxon>Streptococcaceae</taxon>
        <taxon>Lactococcus</taxon>
    </lineage>
</organism>
<name>A0A0B8R0I4_LACLL</name>
<keyword evidence="1" id="KW-0812">Transmembrane</keyword>
<comment type="caution">
    <text evidence="2">The sequence shown here is derived from an EMBL/GenBank/DDBJ whole genome shotgun (WGS) entry which is preliminary data.</text>
</comment>
<keyword evidence="1" id="KW-1133">Transmembrane helix</keyword>
<evidence type="ECO:0000313" key="3">
    <source>
        <dbReference type="Proteomes" id="UP000031847"/>
    </source>
</evidence>
<reference evidence="2 3" key="1">
    <citation type="submission" date="2015-01" db="EMBL/GenBank/DDBJ databases">
        <title>Lactococcus lactis subsp.lactis JCM 5805 whole genome shotgun sequence.</title>
        <authorList>
            <person name="Fujii T."/>
            <person name="Tomita Y."/>
            <person name="Ikushima S."/>
            <person name="Fujiwara D."/>
        </authorList>
    </citation>
    <scope>NUCLEOTIDE SEQUENCE [LARGE SCALE GENOMIC DNA]</scope>
    <source>
        <strain evidence="2 3">JCM 5805</strain>
    </source>
</reference>
<accession>A0A0B8R0I4</accession>
<evidence type="ECO:0000256" key="1">
    <source>
        <dbReference type="SAM" id="Phobius"/>
    </source>
</evidence>
<dbReference type="AlphaFoldDB" id="A0A0B8R0I4"/>
<feature type="transmembrane region" description="Helical" evidence="1">
    <location>
        <begin position="6"/>
        <end position="23"/>
    </location>
</feature>
<gene>
    <name evidence="2" type="ORF">JCM5805K_1838</name>
</gene>
<dbReference type="EMBL" id="BBSI01000029">
    <property type="protein sequence ID" value="GAM80723.1"/>
    <property type="molecule type" value="Genomic_DNA"/>
</dbReference>
<evidence type="ECO:0000313" key="2">
    <source>
        <dbReference type="EMBL" id="GAM80723.1"/>
    </source>
</evidence>
<keyword evidence="1" id="KW-0472">Membrane</keyword>
<dbReference type="Proteomes" id="UP000031847">
    <property type="component" value="Unassembled WGS sequence"/>
</dbReference>
<protein>
    <submittedName>
        <fullName evidence="2">Uncharacterized protein</fullName>
    </submittedName>
</protein>